<evidence type="ECO:0000313" key="2">
    <source>
        <dbReference type="Proteomes" id="UP000229342"/>
    </source>
</evidence>
<protein>
    <submittedName>
        <fullName evidence="1">Uncharacterized protein</fullName>
    </submittedName>
</protein>
<sequence length="81" mass="9335">MRSKQKDKNITLPQATFQKMLGAMNAVEDARENIEDFLMLSDKKLMAELQRARLDSIKGKVGDWRALKIRYGVSNHSNRNI</sequence>
<gene>
    <name evidence="1" type="ORF">COV91_01110</name>
</gene>
<evidence type="ECO:0000313" key="1">
    <source>
        <dbReference type="EMBL" id="PIQ68979.1"/>
    </source>
</evidence>
<dbReference type="EMBL" id="PCVG01000015">
    <property type="protein sequence ID" value="PIQ68979.1"/>
    <property type="molecule type" value="Genomic_DNA"/>
</dbReference>
<accession>A0A2H0KCL6</accession>
<dbReference type="Proteomes" id="UP000229342">
    <property type="component" value="Unassembled WGS sequence"/>
</dbReference>
<proteinExistence type="predicted"/>
<reference evidence="1 2" key="1">
    <citation type="submission" date="2017-09" db="EMBL/GenBank/DDBJ databases">
        <title>Depth-based differentiation of microbial function through sediment-hosted aquifers and enrichment of novel symbionts in the deep terrestrial subsurface.</title>
        <authorList>
            <person name="Probst A.J."/>
            <person name="Ladd B."/>
            <person name="Jarett J.K."/>
            <person name="Geller-Mcgrath D.E."/>
            <person name="Sieber C.M."/>
            <person name="Emerson J.B."/>
            <person name="Anantharaman K."/>
            <person name="Thomas B.C."/>
            <person name="Malmstrom R."/>
            <person name="Stieglmeier M."/>
            <person name="Klingl A."/>
            <person name="Woyke T."/>
            <person name="Ryan C.M."/>
            <person name="Banfield J.F."/>
        </authorList>
    </citation>
    <scope>NUCLEOTIDE SEQUENCE [LARGE SCALE GENOMIC DNA]</scope>
    <source>
        <strain evidence="1">CG11_big_fil_rev_8_21_14_0_20_46_11</strain>
    </source>
</reference>
<organism evidence="1 2">
    <name type="scientific">Candidatus Taylorbacteria bacterium CG11_big_fil_rev_8_21_14_0_20_46_11</name>
    <dbReference type="NCBI Taxonomy" id="1975025"/>
    <lineage>
        <taxon>Bacteria</taxon>
        <taxon>Candidatus Tayloriibacteriota</taxon>
    </lineage>
</organism>
<dbReference type="AlphaFoldDB" id="A0A2H0KCL6"/>
<comment type="caution">
    <text evidence="1">The sequence shown here is derived from an EMBL/GenBank/DDBJ whole genome shotgun (WGS) entry which is preliminary data.</text>
</comment>
<name>A0A2H0KCL6_9BACT</name>